<keyword evidence="2" id="KW-1185">Reference proteome</keyword>
<sequence length="46" mass="5236">MSSEHMLMQVGGSRWKFLQWRRFLMATVEVSTCVIPCCTSLLSVEG</sequence>
<accession>A0AAD9NS64</accession>
<dbReference type="AlphaFoldDB" id="A0AAD9NS64"/>
<evidence type="ECO:0000313" key="1">
    <source>
        <dbReference type="EMBL" id="KAK2178748.1"/>
    </source>
</evidence>
<name>A0AAD9NS64_RIDPI</name>
<reference evidence="1" key="1">
    <citation type="journal article" date="2023" name="Mol. Biol. Evol.">
        <title>Third-Generation Sequencing Reveals the Adaptive Role of the Epigenome in Three Deep-Sea Polychaetes.</title>
        <authorList>
            <person name="Perez M."/>
            <person name="Aroh O."/>
            <person name="Sun Y."/>
            <person name="Lan Y."/>
            <person name="Juniper S.K."/>
            <person name="Young C.R."/>
            <person name="Angers B."/>
            <person name="Qian P.Y."/>
        </authorList>
    </citation>
    <scope>NUCLEOTIDE SEQUENCE</scope>
    <source>
        <strain evidence="1">R07B-5</strain>
    </source>
</reference>
<gene>
    <name evidence="1" type="ORF">NP493_528g00025</name>
</gene>
<protein>
    <submittedName>
        <fullName evidence="1">Uncharacterized protein</fullName>
    </submittedName>
</protein>
<dbReference type="EMBL" id="JAODUO010000529">
    <property type="protein sequence ID" value="KAK2178748.1"/>
    <property type="molecule type" value="Genomic_DNA"/>
</dbReference>
<evidence type="ECO:0000313" key="2">
    <source>
        <dbReference type="Proteomes" id="UP001209878"/>
    </source>
</evidence>
<proteinExistence type="predicted"/>
<dbReference type="Proteomes" id="UP001209878">
    <property type="component" value="Unassembled WGS sequence"/>
</dbReference>
<organism evidence="1 2">
    <name type="scientific">Ridgeia piscesae</name>
    <name type="common">Tubeworm</name>
    <dbReference type="NCBI Taxonomy" id="27915"/>
    <lineage>
        <taxon>Eukaryota</taxon>
        <taxon>Metazoa</taxon>
        <taxon>Spiralia</taxon>
        <taxon>Lophotrochozoa</taxon>
        <taxon>Annelida</taxon>
        <taxon>Polychaeta</taxon>
        <taxon>Sedentaria</taxon>
        <taxon>Canalipalpata</taxon>
        <taxon>Sabellida</taxon>
        <taxon>Siboglinidae</taxon>
        <taxon>Ridgeia</taxon>
    </lineage>
</organism>
<comment type="caution">
    <text evidence="1">The sequence shown here is derived from an EMBL/GenBank/DDBJ whole genome shotgun (WGS) entry which is preliminary data.</text>
</comment>